<dbReference type="EMBL" id="QSFP01000026">
    <property type="protein sequence ID" value="RHA64831.1"/>
    <property type="molecule type" value="Genomic_DNA"/>
</dbReference>
<reference evidence="3 4" key="1">
    <citation type="submission" date="2018-08" db="EMBL/GenBank/DDBJ databases">
        <title>A genome reference for cultivated species of the human gut microbiota.</title>
        <authorList>
            <person name="Zou Y."/>
            <person name="Xue W."/>
            <person name="Luo G."/>
        </authorList>
    </citation>
    <scope>NUCLEOTIDE SEQUENCE [LARGE SCALE GENOMIC DNA]</scope>
    <source>
        <strain evidence="3 4">AM43-11</strain>
    </source>
</reference>
<proteinExistence type="predicted"/>
<evidence type="ECO:0000259" key="2">
    <source>
        <dbReference type="Pfam" id="PF18796"/>
    </source>
</evidence>
<organism evidence="3 4">
    <name type="scientific">Roseburia intestinalis</name>
    <dbReference type="NCBI Taxonomy" id="166486"/>
    <lineage>
        <taxon>Bacteria</taxon>
        <taxon>Bacillati</taxon>
        <taxon>Bacillota</taxon>
        <taxon>Clostridia</taxon>
        <taxon>Lachnospirales</taxon>
        <taxon>Lachnospiraceae</taxon>
        <taxon>Roseburia</taxon>
    </lineage>
</organism>
<dbReference type="Pfam" id="PF18796">
    <property type="entry name" value="LPD1"/>
    <property type="match status" value="1"/>
</dbReference>
<evidence type="ECO:0000313" key="4">
    <source>
        <dbReference type="Proteomes" id="UP000284465"/>
    </source>
</evidence>
<protein>
    <recommendedName>
        <fullName evidence="2">Large polyvalent protein-associated domain-containing protein</fullName>
    </recommendedName>
</protein>
<evidence type="ECO:0000256" key="1">
    <source>
        <dbReference type="SAM" id="MobiDB-lite"/>
    </source>
</evidence>
<dbReference type="AlphaFoldDB" id="A0A413SCG1"/>
<dbReference type="InterPro" id="IPR041047">
    <property type="entry name" value="LPD1"/>
</dbReference>
<accession>A0A413SCG1</accession>
<name>A0A413SCG1_9FIRM</name>
<feature type="domain" description="Large polyvalent protein-associated" evidence="2">
    <location>
        <begin position="816"/>
        <end position="892"/>
    </location>
</feature>
<dbReference type="RefSeq" id="WP_118592255.1">
    <property type="nucleotide sequence ID" value="NZ_QSFP01000026.1"/>
</dbReference>
<dbReference type="Proteomes" id="UP000284465">
    <property type="component" value="Unassembled WGS sequence"/>
</dbReference>
<feature type="region of interest" description="Disordered" evidence="1">
    <location>
        <begin position="234"/>
        <end position="284"/>
    </location>
</feature>
<sequence>MENNEEKYKRLFSAAEEVIRSAFADEKGMRQYLDFQMRISGYSVHNTAMIMAQRPDALRVQNFRYWKNKGLYVHAGEQGVAVLVPATGSSGHLVFKIGYVFDMKQTNASPEKMSELLKEEKREQINKEKIIWLLTELNHTTENEVLKRYLFYNATESDDDIVEINNRLQAEIVNYIVYRNYGFNMESHSFPNLDNEVIRNMKITDKKEMLQNARKHADEVIQLINSQIYQLNKKEKSQTEGSVTETENPVKDDKQENITAKDISENPVRENIPSENGTSRNKIEDFGKKIGGARKDLWKDRGLDITDIQNMNAAEAAKYITKDNIWKKPDYMKLIQEGMPVHAAFFMKEVRNALPAKVVYSRNDVTPEQIRKRQEDYIHLIQDVKEMLFEVKTDPDINSFFFEFTQTGKYIMQTTAFSVTPTEAGYAVTNRLLNAMQMNIRTIDRKITKEQFGVSEDEKLPRGFSIRYLPGVKEYVVMKGKCRIADGIQSQAEAIEYARKEAERGNSTRKKKFVPKQLEHIKRNGPSYDVTPENPATGKQYMEKFGFAGGEFGNWMNEKDRQAVLDMGYDALMDLAYALEIDPTDIALGNRLSIAFGARGSGNALAHYEPMREVINLTKMRGAGSLAHEWGHAFDDIIGKKLGLDHEMGEQTFMSTHAGSKKIPQSMRMLIHTMKYRPATEQELAEMNETACIRAERYMNSILNRLFPEDTMESMYTDKLSEIRETILSMPEEISIELDGADRTEDHKIRWIAERVEELNQLRKSALGHIITKDVRDTLYRAVYVFECTKRNGLTEAMVETEFFKNSVKADAIYGKEDKGYWQSTQEMFARAFACYIHDKLPWKSDYLCGHSESAVMYDYSESEPKLIKALPEGQEREQLNQCFDRLFAECREMGLLKPATENIDIEKYRDMQSQGENAECAEYIQQRRKVR</sequence>
<gene>
    <name evidence="3" type="ORF">DW927_16510</name>
</gene>
<evidence type="ECO:0000313" key="3">
    <source>
        <dbReference type="EMBL" id="RHA64831.1"/>
    </source>
</evidence>
<comment type="caution">
    <text evidence="3">The sequence shown here is derived from an EMBL/GenBank/DDBJ whole genome shotgun (WGS) entry which is preliminary data.</text>
</comment>